<dbReference type="InterPro" id="IPR020476">
    <property type="entry name" value="Nudix_hydrolase"/>
</dbReference>
<dbReference type="EMBL" id="JAVREO010000025">
    <property type="protein sequence ID" value="MDT0270236.1"/>
    <property type="molecule type" value="Genomic_DNA"/>
</dbReference>
<dbReference type="Gene3D" id="3.90.79.10">
    <property type="entry name" value="Nucleoside Triphosphate Pyrophosphohydrolase"/>
    <property type="match status" value="1"/>
</dbReference>
<dbReference type="InterPro" id="IPR020084">
    <property type="entry name" value="NUDIX_hydrolase_CS"/>
</dbReference>
<comment type="cofactor">
    <cofactor evidence="1">
        <name>Mg(2+)</name>
        <dbReference type="ChEBI" id="CHEBI:18420"/>
    </cofactor>
</comment>
<evidence type="ECO:0000256" key="2">
    <source>
        <dbReference type="ARBA" id="ARBA00005582"/>
    </source>
</evidence>
<dbReference type="EC" id="3.6.-.-" evidence="7"/>
<dbReference type="Pfam" id="PF00293">
    <property type="entry name" value="NUDIX"/>
    <property type="match status" value="1"/>
</dbReference>
<comment type="similarity">
    <text evidence="2 5">Belongs to the Nudix hydrolase family.</text>
</comment>
<evidence type="ECO:0000313" key="8">
    <source>
        <dbReference type="Proteomes" id="UP001183410"/>
    </source>
</evidence>
<evidence type="ECO:0000259" key="6">
    <source>
        <dbReference type="PROSITE" id="PS51462"/>
    </source>
</evidence>
<gene>
    <name evidence="7" type="ORF">RM844_28595</name>
</gene>
<evidence type="ECO:0000256" key="3">
    <source>
        <dbReference type="ARBA" id="ARBA00022801"/>
    </source>
</evidence>
<dbReference type="PANTHER" id="PTHR43046">
    <property type="entry name" value="GDP-MANNOSE MANNOSYL HYDROLASE"/>
    <property type="match status" value="1"/>
</dbReference>
<evidence type="ECO:0000313" key="7">
    <source>
        <dbReference type="EMBL" id="MDT0270236.1"/>
    </source>
</evidence>
<dbReference type="Proteomes" id="UP001183410">
    <property type="component" value="Unassembled WGS sequence"/>
</dbReference>
<accession>A0ABU2JZ08</accession>
<evidence type="ECO:0000256" key="4">
    <source>
        <dbReference type="ARBA" id="ARBA00022842"/>
    </source>
</evidence>
<dbReference type="InterPro" id="IPR000086">
    <property type="entry name" value="NUDIX_hydrolase_dom"/>
</dbReference>
<evidence type="ECO:0000256" key="5">
    <source>
        <dbReference type="RuleBase" id="RU003476"/>
    </source>
</evidence>
<proteinExistence type="inferred from homology"/>
<keyword evidence="4" id="KW-0460">Magnesium</keyword>
<protein>
    <submittedName>
        <fullName evidence="7">NUDIX hydrolase</fullName>
        <ecNumber evidence="7">3.6.-.-</ecNumber>
    </submittedName>
</protein>
<dbReference type="RefSeq" id="WP_311670316.1">
    <property type="nucleotide sequence ID" value="NZ_JAVREO010000025.1"/>
</dbReference>
<dbReference type="PROSITE" id="PS51462">
    <property type="entry name" value="NUDIX"/>
    <property type="match status" value="1"/>
</dbReference>
<evidence type="ECO:0000256" key="1">
    <source>
        <dbReference type="ARBA" id="ARBA00001946"/>
    </source>
</evidence>
<sequence>MPAATLAITSAALVHDQNGRVLIVRAARSRRWQLPGGLVEPGESPRQAARREVREELGLHVHPGALLAADWIPPRTPGRPRLALLFTTSPLPPDALQEVQLQVEEIDGWHLVTIQQARRLLHPLVAERLPTTPDRPRTPLYRELPNAIPH</sequence>
<dbReference type="SUPFAM" id="SSF55811">
    <property type="entry name" value="Nudix"/>
    <property type="match status" value="1"/>
</dbReference>
<comment type="caution">
    <text evidence="7">The sequence shown here is derived from an EMBL/GenBank/DDBJ whole genome shotgun (WGS) entry which is preliminary data.</text>
</comment>
<dbReference type="PANTHER" id="PTHR43046:SF12">
    <property type="entry name" value="GDP-MANNOSE MANNOSYL HYDROLASE"/>
    <property type="match status" value="1"/>
</dbReference>
<organism evidence="7 8">
    <name type="scientific">Streptomyces chisholmiae</name>
    <dbReference type="NCBI Taxonomy" id="3075540"/>
    <lineage>
        <taxon>Bacteria</taxon>
        <taxon>Bacillati</taxon>
        <taxon>Actinomycetota</taxon>
        <taxon>Actinomycetes</taxon>
        <taxon>Kitasatosporales</taxon>
        <taxon>Streptomycetaceae</taxon>
        <taxon>Streptomyces</taxon>
    </lineage>
</organism>
<feature type="domain" description="Nudix hydrolase" evidence="6">
    <location>
        <begin position="5"/>
        <end position="134"/>
    </location>
</feature>
<keyword evidence="8" id="KW-1185">Reference proteome</keyword>
<dbReference type="GO" id="GO:0016787">
    <property type="term" value="F:hydrolase activity"/>
    <property type="evidence" value="ECO:0007669"/>
    <property type="project" value="UniProtKB-KW"/>
</dbReference>
<dbReference type="PRINTS" id="PR00502">
    <property type="entry name" value="NUDIXFAMILY"/>
</dbReference>
<dbReference type="InterPro" id="IPR015797">
    <property type="entry name" value="NUDIX_hydrolase-like_dom_sf"/>
</dbReference>
<keyword evidence="3 5" id="KW-0378">Hydrolase</keyword>
<dbReference type="CDD" id="cd18876">
    <property type="entry name" value="NUDIX_Hydrolase"/>
    <property type="match status" value="1"/>
</dbReference>
<name>A0ABU2JZ08_9ACTN</name>
<dbReference type="PROSITE" id="PS00893">
    <property type="entry name" value="NUDIX_BOX"/>
    <property type="match status" value="1"/>
</dbReference>
<reference evidence="8" key="1">
    <citation type="submission" date="2023-07" db="EMBL/GenBank/DDBJ databases">
        <title>30 novel species of actinomycetes from the DSMZ collection.</title>
        <authorList>
            <person name="Nouioui I."/>
        </authorList>
    </citation>
    <scope>NUCLEOTIDE SEQUENCE [LARGE SCALE GENOMIC DNA]</scope>
    <source>
        <strain evidence="8">DSM 44915</strain>
    </source>
</reference>